<sequence length="212" mass="23834">MSEEDDLAFPVRFRGYDRAAVDQELYELRTALDYAQAERDRAVARLLTLEAGDHASSRASVTVQWLIDTAEQDAQQIRDDAQRAAAERTMHSEELLRQRIELIEQAQYEADVCRAQAAEEAREIIQNALDKANELLQGLRNSEQALSEIFDSGVLAYRMPPPRVSSDDAQTTEMTAVGPQWRRAELEAALEEDDDSLLPPQTMSHPPDGAQH</sequence>
<name>A0A4R7VR05_9PSEU</name>
<feature type="coiled-coil region" evidence="1">
    <location>
        <begin position="115"/>
        <end position="145"/>
    </location>
</feature>
<evidence type="ECO:0008006" key="5">
    <source>
        <dbReference type="Google" id="ProtNLM"/>
    </source>
</evidence>
<reference evidence="3 4" key="1">
    <citation type="submission" date="2019-03" db="EMBL/GenBank/DDBJ databases">
        <title>Genomic Encyclopedia of Archaeal and Bacterial Type Strains, Phase II (KMG-II): from individual species to whole genera.</title>
        <authorList>
            <person name="Goeker M."/>
        </authorList>
    </citation>
    <scope>NUCLEOTIDE SEQUENCE [LARGE SCALE GENOMIC DNA]</scope>
    <source>
        <strain evidence="3 4">DSM 45499</strain>
    </source>
</reference>
<evidence type="ECO:0000313" key="4">
    <source>
        <dbReference type="Proteomes" id="UP000294927"/>
    </source>
</evidence>
<organism evidence="3 4">
    <name type="scientific">Actinophytocola oryzae</name>
    <dbReference type="NCBI Taxonomy" id="502181"/>
    <lineage>
        <taxon>Bacteria</taxon>
        <taxon>Bacillati</taxon>
        <taxon>Actinomycetota</taxon>
        <taxon>Actinomycetes</taxon>
        <taxon>Pseudonocardiales</taxon>
        <taxon>Pseudonocardiaceae</taxon>
    </lineage>
</organism>
<accession>A0A4R7VR05</accession>
<proteinExistence type="predicted"/>
<keyword evidence="1" id="KW-0175">Coiled coil</keyword>
<evidence type="ECO:0000256" key="2">
    <source>
        <dbReference type="SAM" id="MobiDB-lite"/>
    </source>
</evidence>
<comment type="caution">
    <text evidence="3">The sequence shown here is derived from an EMBL/GenBank/DDBJ whole genome shotgun (WGS) entry which is preliminary data.</text>
</comment>
<evidence type="ECO:0000256" key="1">
    <source>
        <dbReference type="SAM" id="Coils"/>
    </source>
</evidence>
<evidence type="ECO:0000313" key="3">
    <source>
        <dbReference type="EMBL" id="TDV51908.1"/>
    </source>
</evidence>
<dbReference type="AlphaFoldDB" id="A0A4R7VR05"/>
<feature type="region of interest" description="Disordered" evidence="2">
    <location>
        <begin position="191"/>
        <end position="212"/>
    </location>
</feature>
<dbReference type="Proteomes" id="UP000294927">
    <property type="component" value="Unassembled WGS sequence"/>
</dbReference>
<protein>
    <recommendedName>
        <fullName evidence="5">DivIVA protein</fullName>
    </recommendedName>
</protein>
<dbReference type="EMBL" id="SOCP01000005">
    <property type="protein sequence ID" value="TDV51908.1"/>
    <property type="molecule type" value="Genomic_DNA"/>
</dbReference>
<keyword evidence="4" id="KW-1185">Reference proteome</keyword>
<gene>
    <name evidence="3" type="ORF">CLV71_10537</name>
</gene>